<evidence type="ECO:0000313" key="2">
    <source>
        <dbReference type="Proteomes" id="UP001207408"/>
    </source>
</evidence>
<dbReference type="AlphaFoldDB" id="A0AAE3SK46"/>
<dbReference type="RefSeq" id="WP_301199556.1">
    <property type="nucleotide sequence ID" value="NZ_JAPDPI010000020.1"/>
</dbReference>
<keyword evidence="2" id="KW-1185">Reference proteome</keyword>
<protein>
    <submittedName>
        <fullName evidence="1">Uncharacterized protein</fullName>
    </submittedName>
</protein>
<sequence>MNNEYNLLAKYLCKVFNLSEDVFLSNNEEYFLNPVPCLDGYTIYKKVDIKANDYFYAVQKQCKIEEQWEGTKLYFDRVGIEYIMRVINNYFRNKGINLIENANKQLIADDDNTYMYFVAVLTEDKPFINLTRNIKHKY</sequence>
<dbReference type="EMBL" id="JAPDPI010000020">
    <property type="protein sequence ID" value="MCW3806184.1"/>
    <property type="molecule type" value="Genomic_DNA"/>
</dbReference>
<comment type="caution">
    <text evidence="1">The sequence shown here is derived from an EMBL/GenBank/DDBJ whole genome shotgun (WGS) entry which is preliminary data.</text>
</comment>
<proteinExistence type="predicted"/>
<dbReference type="Proteomes" id="UP001207408">
    <property type="component" value="Unassembled WGS sequence"/>
</dbReference>
<gene>
    <name evidence="1" type="ORF">OM074_11160</name>
</gene>
<reference evidence="1" key="1">
    <citation type="submission" date="2022-10" db="EMBL/GenBank/DDBJ databases">
        <authorList>
            <person name="Yu W.X."/>
        </authorList>
    </citation>
    <scope>NUCLEOTIDE SEQUENCE</scope>
    <source>
        <strain evidence="1">D04</strain>
    </source>
</reference>
<evidence type="ECO:0000313" key="1">
    <source>
        <dbReference type="EMBL" id="MCW3806184.1"/>
    </source>
</evidence>
<name>A0AAE3SK46_9BACT</name>
<accession>A0AAE3SK46</accession>
<organism evidence="1 2">
    <name type="scientific">Plebeiibacterium marinum</name>
    <dbReference type="NCBI Taxonomy" id="2992111"/>
    <lineage>
        <taxon>Bacteria</taxon>
        <taxon>Pseudomonadati</taxon>
        <taxon>Bacteroidota</taxon>
        <taxon>Bacteroidia</taxon>
        <taxon>Marinilabiliales</taxon>
        <taxon>Marinilabiliaceae</taxon>
        <taxon>Plebeiibacterium</taxon>
    </lineage>
</organism>